<dbReference type="InterPro" id="IPR003423">
    <property type="entry name" value="OMP_efflux"/>
</dbReference>
<evidence type="ECO:0000313" key="3">
    <source>
        <dbReference type="EMBL" id="MEK9499471.1"/>
    </source>
</evidence>
<dbReference type="PANTHER" id="PTHR30203:SF24">
    <property type="entry name" value="BLR4935 PROTEIN"/>
    <property type="match status" value="1"/>
</dbReference>
<comment type="caution">
    <text evidence="3">The sequence shown here is derived from an EMBL/GenBank/DDBJ whole genome shotgun (WGS) entry which is preliminary data.</text>
</comment>
<accession>A0ABU9E409</accession>
<reference evidence="3 4" key="1">
    <citation type="submission" date="2024-02" db="EMBL/GenBank/DDBJ databases">
        <title>A novel Gemmatimonadota bacterium.</title>
        <authorList>
            <person name="Du Z.-J."/>
            <person name="Ye Y.-Q."/>
        </authorList>
    </citation>
    <scope>NUCLEOTIDE SEQUENCE [LARGE SCALE GENOMIC DNA]</scope>
    <source>
        <strain evidence="3 4">DH-20</strain>
    </source>
</reference>
<dbReference type="Gene3D" id="1.20.1600.10">
    <property type="entry name" value="Outer membrane efflux proteins (OEP)"/>
    <property type="match status" value="1"/>
</dbReference>
<dbReference type="Pfam" id="PF02321">
    <property type="entry name" value="OEP"/>
    <property type="match status" value="2"/>
</dbReference>
<sequence>MHRAITLGSVLATLWSGALGAQGTAPWQEPPSDTTALTVDEARRLALHQNPALLADLQRLGAAAADLRTAQTYPFNPALEIEAPGSFTDRTDDRYEIRLGQDIEWAGQRGLRIDAAEAGVTAAQAGALDDVRVVLADVERTWFSLASAGRRLAVATDIRMLNDRLLDAVRVQLAEGEVSLLQANLLEIEAARARARVLAAHREVVEAELALIRLTGLPASSTVRAVGIDSVDSNWGPSASLPELSLFALDHRPDLLAARAGVDRAESLRSLATREALPNVRISGIADREGTGAPTRFGLALTVPVPLFDRNQGPRARRVVEANGAAMTVEATELRVRTEVADAYRAWQAAGQEVGLFERGVVAPARENQQLLETAYQEGKLDLATLLLLRNQLLDAEMGYWDAWERQHHAEVALRSATAILLADIDLDLLETSR</sequence>
<evidence type="ECO:0000256" key="1">
    <source>
        <dbReference type="ARBA" id="ARBA00007613"/>
    </source>
</evidence>
<keyword evidence="4" id="KW-1185">Reference proteome</keyword>
<organism evidence="3 4">
    <name type="scientific">Gaopeijia maritima</name>
    <dbReference type="NCBI Taxonomy" id="3119007"/>
    <lineage>
        <taxon>Bacteria</taxon>
        <taxon>Pseudomonadati</taxon>
        <taxon>Gemmatimonadota</taxon>
        <taxon>Longimicrobiia</taxon>
        <taxon>Gaopeijiales</taxon>
        <taxon>Gaopeijiaceae</taxon>
        <taxon>Gaopeijia</taxon>
    </lineage>
</organism>
<dbReference type="RefSeq" id="WP_405283230.1">
    <property type="nucleotide sequence ID" value="NZ_CP144380.1"/>
</dbReference>
<protein>
    <submittedName>
        <fullName evidence="3">TolC family protein</fullName>
    </submittedName>
</protein>
<feature type="chain" id="PRO_5047457074" evidence="2">
    <location>
        <begin position="22"/>
        <end position="434"/>
    </location>
</feature>
<dbReference type="EMBL" id="JBBHLI010000001">
    <property type="protein sequence ID" value="MEK9499471.1"/>
    <property type="molecule type" value="Genomic_DNA"/>
</dbReference>
<dbReference type="PANTHER" id="PTHR30203">
    <property type="entry name" value="OUTER MEMBRANE CATION EFFLUX PROTEIN"/>
    <property type="match status" value="1"/>
</dbReference>
<proteinExistence type="inferred from homology"/>
<dbReference type="InterPro" id="IPR010131">
    <property type="entry name" value="MdtP/NodT-like"/>
</dbReference>
<gene>
    <name evidence="3" type="ORF">WI372_00575</name>
</gene>
<comment type="similarity">
    <text evidence="1">Belongs to the outer membrane factor (OMF) (TC 1.B.17) family.</text>
</comment>
<name>A0ABU9E409_9BACT</name>
<dbReference type="SUPFAM" id="SSF56954">
    <property type="entry name" value="Outer membrane efflux proteins (OEP)"/>
    <property type="match status" value="1"/>
</dbReference>
<dbReference type="Proteomes" id="UP001484239">
    <property type="component" value="Unassembled WGS sequence"/>
</dbReference>
<evidence type="ECO:0000256" key="2">
    <source>
        <dbReference type="SAM" id="SignalP"/>
    </source>
</evidence>
<feature type="signal peptide" evidence="2">
    <location>
        <begin position="1"/>
        <end position="21"/>
    </location>
</feature>
<evidence type="ECO:0000313" key="4">
    <source>
        <dbReference type="Proteomes" id="UP001484239"/>
    </source>
</evidence>
<keyword evidence="2" id="KW-0732">Signal</keyword>